<dbReference type="NCBIfam" id="TIGR00231">
    <property type="entry name" value="small_GTP"/>
    <property type="match status" value="1"/>
</dbReference>
<dbReference type="GO" id="GO:0030139">
    <property type="term" value="C:endocytic vesicle"/>
    <property type="evidence" value="ECO:0007669"/>
    <property type="project" value="UniProtKB-ARBA"/>
</dbReference>
<evidence type="ECO:0000256" key="6">
    <source>
        <dbReference type="ARBA" id="ARBA00023134"/>
    </source>
</evidence>
<dbReference type="SMART" id="SM00175">
    <property type="entry name" value="RAB"/>
    <property type="match status" value="1"/>
</dbReference>
<dbReference type="PROSITE" id="PS51419">
    <property type="entry name" value="RAB"/>
    <property type="match status" value="1"/>
</dbReference>
<comment type="caution">
    <text evidence="11">The sequence shown here is derived from an EMBL/GenBank/DDBJ whole genome shotgun (WGS) entry which is preliminary data.</text>
</comment>
<keyword evidence="5" id="KW-0653">Protein transport</keyword>
<evidence type="ECO:0000256" key="8">
    <source>
        <dbReference type="ARBA" id="ARBA00023289"/>
    </source>
</evidence>
<dbReference type="CDD" id="cd01862">
    <property type="entry name" value="Rab7"/>
    <property type="match status" value="1"/>
</dbReference>
<dbReference type="Pfam" id="PF00071">
    <property type="entry name" value="Ras"/>
    <property type="match status" value="1"/>
</dbReference>
<keyword evidence="6" id="KW-0342">GTP-binding</keyword>
<keyword evidence="2" id="KW-0813">Transport</keyword>
<dbReference type="PROSITE" id="PS51421">
    <property type="entry name" value="RAS"/>
    <property type="match status" value="1"/>
</dbReference>
<dbReference type="InterPro" id="IPR027417">
    <property type="entry name" value="P-loop_NTPase"/>
</dbReference>
<dbReference type="SUPFAM" id="SSF52540">
    <property type="entry name" value="P-loop containing nucleoside triphosphate hydrolases"/>
    <property type="match status" value="1"/>
</dbReference>
<dbReference type="PANTHER" id="PTHR47981">
    <property type="entry name" value="RAB FAMILY"/>
    <property type="match status" value="1"/>
</dbReference>
<dbReference type="GO" id="GO:0002682">
    <property type="term" value="P:regulation of immune system process"/>
    <property type="evidence" value="ECO:0007669"/>
    <property type="project" value="UniProtKB-ARBA"/>
</dbReference>
<protein>
    <recommendedName>
        <fullName evidence="10">Ras-related protein Rab-7b</fullName>
    </recommendedName>
</protein>
<keyword evidence="7" id="KW-0449">Lipoprotein</keyword>
<keyword evidence="4" id="KW-0547">Nucleotide-binding</keyword>
<dbReference type="SMART" id="SM00174">
    <property type="entry name" value="RHO"/>
    <property type="match status" value="1"/>
</dbReference>
<dbReference type="Gene3D" id="3.40.50.300">
    <property type="entry name" value="P-loop containing nucleotide triphosphate hydrolases"/>
    <property type="match status" value="1"/>
</dbReference>
<comment type="subcellular location">
    <subcellularLocation>
        <location evidence="9">Endomembrane system</location>
        <topology evidence="9">Lipid-anchor</topology>
        <orientation evidence="9">Cytoplasmic side</orientation>
    </subcellularLocation>
</comment>
<keyword evidence="12" id="KW-1185">Reference proteome</keyword>
<evidence type="ECO:0000256" key="2">
    <source>
        <dbReference type="ARBA" id="ARBA00022448"/>
    </source>
</evidence>
<dbReference type="InterPro" id="IPR005225">
    <property type="entry name" value="Small_GTP-bd"/>
</dbReference>
<dbReference type="SMART" id="SM00173">
    <property type="entry name" value="RAS"/>
    <property type="match status" value="1"/>
</dbReference>
<dbReference type="EMBL" id="CAKOAT010797376">
    <property type="protein sequence ID" value="CAH8388492.1"/>
    <property type="molecule type" value="Genomic_DNA"/>
</dbReference>
<accession>A0ABC8LXB3</accession>
<reference evidence="11 12" key="1">
    <citation type="submission" date="2022-03" db="EMBL/GenBank/DDBJ databases">
        <authorList>
            <person name="Macdonald S."/>
            <person name="Ahmed S."/>
            <person name="Newling K."/>
        </authorList>
    </citation>
    <scope>NUCLEOTIDE SEQUENCE [LARGE SCALE GENOMIC DNA]</scope>
</reference>
<dbReference type="AlphaFoldDB" id="A0ABC8LXB3"/>
<sequence>MTPRRRTHLKAIILGDSRVGKTSLVNQYPKLFGFLDMISSHIFGLYFCNQYKSTIGADFFTKEVYYEDRIFTLQIWDTAGEERFQSLGVALYRGADCCVLVYDVNSSKSFEDLNNWKEEFLIQASPSDPDNFPFVVIGNKINVDGGNSRVVSEKKARAWCASKGKFPYYETSVKECSNVEDTFLCITKDAMKSGGEEEM</sequence>
<dbReference type="InterPro" id="IPR001806">
    <property type="entry name" value="Small_GTPase"/>
</dbReference>
<dbReference type="GO" id="GO:0015031">
    <property type="term" value="P:protein transport"/>
    <property type="evidence" value="ECO:0007669"/>
    <property type="project" value="UniProtKB-KW"/>
</dbReference>
<dbReference type="Proteomes" id="UP001642260">
    <property type="component" value="Unassembled WGS sequence"/>
</dbReference>
<dbReference type="GO" id="GO:0005770">
    <property type="term" value="C:late endosome"/>
    <property type="evidence" value="ECO:0007669"/>
    <property type="project" value="UniProtKB-ARBA"/>
</dbReference>
<dbReference type="FunFam" id="3.40.50.300:FF:000751">
    <property type="entry name" value="Rab family GTPase, putative"/>
    <property type="match status" value="1"/>
</dbReference>
<dbReference type="GO" id="GO:0005525">
    <property type="term" value="F:GTP binding"/>
    <property type="evidence" value="ECO:0007669"/>
    <property type="project" value="UniProtKB-KW"/>
</dbReference>
<evidence type="ECO:0000256" key="7">
    <source>
        <dbReference type="ARBA" id="ARBA00023288"/>
    </source>
</evidence>
<evidence type="ECO:0000256" key="5">
    <source>
        <dbReference type="ARBA" id="ARBA00022927"/>
    </source>
</evidence>
<proteinExistence type="inferred from homology"/>
<evidence type="ECO:0000256" key="3">
    <source>
        <dbReference type="ARBA" id="ARBA00022481"/>
    </source>
</evidence>
<keyword evidence="3" id="KW-0488">Methylation</keyword>
<evidence type="ECO:0000256" key="9">
    <source>
        <dbReference type="ARBA" id="ARBA00046278"/>
    </source>
</evidence>
<evidence type="ECO:0000256" key="1">
    <source>
        <dbReference type="ARBA" id="ARBA00006270"/>
    </source>
</evidence>
<comment type="similarity">
    <text evidence="1">Belongs to the small GTPase superfamily. Rab family.</text>
</comment>
<evidence type="ECO:0000256" key="4">
    <source>
        <dbReference type="ARBA" id="ARBA00022741"/>
    </source>
</evidence>
<dbReference type="PROSITE" id="PS51420">
    <property type="entry name" value="RHO"/>
    <property type="match status" value="1"/>
</dbReference>
<evidence type="ECO:0000313" key="12">
    <source>
        <dbReference type="Proteomes" id="UP001642260"/>
    </source>
</evidence>
<name>A0ABC8LXB3_ERUVS</name>
<evidence type="ECO:0000256" key="10">
    <source>
        <dbReference type="ARBA" id="ARBA00067801"/>
    </source>
</evidence>
<organism evidence="11 12">
    <name type="scientific">Eruca vesicaria subsp. sativa</name>
    <name type="common">Garden rocket</name>
    <name type="synonym">Eruca sativa</name>
    <dbReference type="NCBI Taxonomy" id="29727"/>
    <lineage>
        <taxon>Eukaryota</taxon>
        <taxon>Viridiplantae</taxon>
        <taxon>Streptophyta</taxon>
        <taxon>Embryophyta</taxon>
        <taxon>Tracheophyta</taxon>
        <taxon>Spermatophyta</taxon>
        <taxon>Magnoliopsida</taxon>
        <taxon>eudicotyledons</taxon>
        <taxon>Gunneridae</taxon>
        <taxon>Pentapetalae</taxon>
        <taxon>rosids</taxon>
        <taxon>malvids</taxon>
        <taxon>Brassicales</taxon>
        <taxon>Brassicaceae</taxon>
        <taxon>Brassiceae</taxon>
        <taxon>Eruca</taxon>
    </lineage>
</organism>
<gene>
    <name evidence="11" type="ORF">ERUC_LOCUS40975</name>
</gene>
<dbReference type="GO" id="GO:0005764">
    <property type="term" value="C:lysosome"/>
    <property type="evidence" value="ECO:0007669"/>
    <property type="project" value="UniProtKB-ARBA"/>
</dbReference>
<evidence type="ECO:0000313" key="11">
    <source>
        <dbReference type="EMBL" id="CAH8388492.1"/>
    </source>
</evidence>
<dbReference type="PANTHER" id="PTHR47981:SF26">
    <property type="entry name" value="RAS-RELATED PROTEIN RABG3E"/>
    <property type="match status" value="1"/>
</dbReference>
<keyword evidence="8" id="KW-0636">Prenylation</keyword>
<dbReference type="PRINTS" id="PR00449">
    <property type="entry name" value="RASTRNSFRMNG"/>
</dbReference>